<dbReference type="GO" id="GO:0007166">
    <property type="term" value="P:cell surface receptor signaling pathway"/>
    <property type="evidence" value="ECO:0007669"/>
    <property type="project" value="InterPro"/>
</dbReference>
<reference evidence="1 2" key="1">
    <citation type="journal article" date="2016" name="Mol. Biol. Evol.">
        <title>Comparative Genomics of Early-Diverging Mushroom-Forming Fungi Provides Insights into the Origins of Lignocellulose Decay Capabilities.</title>
        <authorList>
            <person name="Nagy L.G."/>
            <person name="Riley R."/>
            <person name="Tritt A."/>
            <person name="Adam C."/>
            <person name="Daum C."/>
            <person name="Floudas D."/>
            <person name="Sun H."/>
            <person name="Yadav J.S."/>
            <person name="Pangilinan J."/>
            <person name="Larsson K.H."/>
            <person name="Matsuura K."/>
            <person name="Barry K."/>
            <person name="Labutti K."/>
            <person name="Kuo R."/>
            <person name="Ohm R.A."/>
            <person name="Bhattacharya S.S."/>
            <person name="Shirouzu T."/>
            <person name="Yoshinaga Y."/>
            <person name="Martin F.M."/>
            <person name="Grigoriev I.V."/>
            <person name="Hibbett D.S."/>
        </authorList>
    </citation>
    <scope>NUCLEOTIDE SEQUENCE [LARGE SCALE GENOMIC DNA]</scope>
    <source>
        <strain evidence="1 2">HHB12029</strain>
    </source>
</reference>
<dbReference type="InParanoid" id="A0A165KHY3"/>
<gene>
    <name evidence="1" type="ORF">EXIGLDRAFT_833722</name>
</gene>
<dbReference type="AlphaFoldDB" id="A0A165KHY3"/>
<dbReference type="EMBL" id="KV425944">
    <property type="protein sequence ID" value="KZV96361.1"/>
    <property type="molecule type" value="Genomic_DNA"/>
</dbReference>
<organism evidence="1 2">
    <name type="scientific">Exidia glandulosa HHB12029</name>
    <dbReference type="NCBI Taxonomy" id="1314781"/>
    <lineage>
        <taxon>Eukaryota</taxon>
        <taxon>Fungi</taxon>
        <taxon>Dikarya</taxon>
        <taxon>Basidiomycota</taxon>
        <taxon>Agaricomycotina</taxon>
        <taxon>Agaricomycetes</taxon>
        <taxon>Auriculariales</taxon>
        <taxon>Exidiaceae</taxon>
        <taxon>Exidia</taxon>
    </lineage>
</organism>
<dbReference type="InterPro" id="IPR036537">
    <property type="entry name" value="Adaptor_Cbl_N_dom_sf"/>
</dbReference>
<dbReference type="Proteomes" id="UP000077266">
    <property type="component" value="Unassembled WGS sequence"/>
</dbReference>
<accession>A0A165KHY3</accession>
<dbReference type="Gene3D" id="1.20.930.20">
    <property type="entry name" value="Adaptor protein Cbl, N-terminal domain"/>
    <property type="match status" value="1"/>
</dbReference>
<evidence type="ECO:0000313" key="2">
    <source>
        <dbReference type="Proteomes" id="UP000077266"/>
    </source>
</evidence>
<dbReference type="CDD" id="cd21037">
    <property type="entry name" value="MLKL_NTD"/>
    <property type="match status" value="1"/>
</dbReference>
<protein>
    <submittedName>
        <fullName evidence="1">Uncharacterized protein</fullName>
    </submittedName>
</protein>
<proteinExistence type="predicted"/>
<dbReference type="InterPro" id="IPR059179">
    <property type="entry name" value="MLKL-like_MCAfunc"/>
</dbReference>
<name>A0A165KHY3_EXIGL</name>
<sequence>MVELPPTDRADVDADSLLRVEEDLIASAKQLKVNRDTALSLSTRIHQLVQLVVEALETDPLVDHWQKELKDFEDLIVEMRRMLEDFACRGYMSQFLSRNRDAGRLTLMYLRVKDSFEALKLRAGIAIARPLEATALPELVYR</sequence>
<evidence type="ECO:0000313" key="1">
    <source>
        <dbReference type="EMBL" id="KZV96361.1"/>
    </source>
</evidence>
<keyword evidence="2" id="KW-1185">Reference proteome</keyword>